<keyword evidence="3 9" id="KW-1134">Transmembrane beta strand</keyword>
<dbReference type="InterPro" id="IPR010917">
    <property type="entry name" value="TonB_rcpt_CS"/>
</dbReference>
<dbReference type="Gene3D" id="2.170.130.10">
    <property type="entry name" value="TonB-dependent receptor, plug domain"/>
    <property type="match status" value="1"/>
</dbReference>
<evidence type="ECO:0000256" key="10">
    <source>
        <dbReference type="RuleBase" id="RU003357"/>
    </source>
</evidence>
<dbReference type="PROSITE" id="PS52016">
    <property type="entry name" value="TONB_DEPENDENT_REC_3"/>
    <property type="match status" value="1"/>
</dbReference>
<evidence type="ECO:0000256" key="1">
    <source>
        <dbReference type="ARBA" id="ARBA00004571"/>
    </source>
</evidence>
<keyword evidence="8 9" id="KW-0998">Cell outer membrane</keyword>
<dbReference type="SUPFAM" id="SSF56935">
    <property type="entry name" value="Porins"/>
    <property type="match status" value="1"/>
</dbReference>
<feature type="domain" description="TonB-dependent receptor-like beta-barrel" evidence="11">
    <location>
        <begin position="294"/>
        <end position="696"/>
    </location>
</feature>
<dbReference type="InterPro" id="IPR000531">
    <property type="entry name" value="Beta-barrel_TonB"/>
</dbReference>
<comment type="similarity">
    <text evidence="9 10">Belongs to the TonB-dependent receptor family.</text>
</comment>
<dbReference type="InterPro" id="IPR037066">
    <property type="entry name" value="Plug_dom_sf"/>
</dbReference>
<evidence type="ECO:0000256" key="4">
    <source>
        <dbReference type="ARBA" id="ARBA00022692"/>
    </source>
</evidence>
<dbReference type="CDD" id="cd01347">
    <property type="entry name" value="ligand_gated_channel"/>
    <property type="match status" value="1"/>
</dbReference>
<comment type="caution">
    <text evidence="13">The sequence shown here is derived from an EMBL/GenBank/DDBJ whole genome shotgun (WGS) entry which is preliminary data.</text>
</comment>
<gene>
    <name evidence="13" type="ORF">J3U88_12490</name>
</gene>
<keyword evidence="2 9" id="KW-0813">Transport</keyword>
<evidence type="ECO:0000256" key="5">
    <source>
        <dbReference type="ARBA" id="ARBA00022729"/>
    </source>
</evidence>
<evidence type="ECO:0000259" key="11">
    <source>
        <dbReference type="Pfam" id="PF00593"/>
    </source>
</evidence>
<dbReference type="Gene3D" id="2.40.170.20">
    <property type="entry name" value="TonB-dependent receptor, beta-barrel domain"/>
    <property type="match status" value="1"/>
</dbReference>
<evidence type="ECO:0000313" key="14">
    <source>
        <dbReference type="Proteomes" id="UP000664417"/>
    </source>
</evidence>
<protein>
    <submittedName>
        <fullName evidence="13">TonB-dependent receptor</fullName>
    </submittedName>
</protein>
<dbReference type="EMBL" id="JAFREP010000010">
    <property type="protein sequence ID" value="MBO1319282.1"/>
    <property type="molecule type" value="Genomic_DNA"/>
</dbReference>
<proteinExistence type="inferred from homology"/>
<organism evidence="13 14">
    <name type="scientific">Acanthopleuribacter pedis</name>
    <dbReference type="NCBI Taxonomy" id="442870"/>
    <lineage>
        <taxon>Bacteria</taxon>
        <taxon>Pseudomonadati</taxon>
        <taxon>Acidobacteriota</taxon>
        <taxon>Holophagae</taxon>
        <taxon>Acanthopleuribacterales</taxon>
        <taxon>Acanthopleuribacteraceae</taxon>
        <taxon>Acanthopleuribacter</taxon>
    </lineage>
</organism>
<dbReference type="RefSeq" id="WP_207859103.1">
    <property type="nucleotide sequence ID" value="NZ_JAFREP010000010.1"/>
</dbReference>
<keyword evidence="14" id="KW-1185">Reference proteome</keyword>
<dbReference type="PROSITE" id="PS01156">
    <property type="entry name" value="TONB_DEPENDENT_REC_2"/>
    <property type="match status" value="1"/>
</dbReference>
<comment type="subcellular location">
    <subcellularLocation>
        <location evidence="1 9">Cell outer membrane</location>
        <topology evidence="1 9">Multi-pass membrane protein</topology>
    </subcellularLocation>
</comment>
<keyword evidence="4 9" id="KW-0812">Transmembrane</keyword>
<evidence type="ECO:0000256" key="6">
    <source>
        <dbReference type="ARBA" id="ARBA00023077"/>
    </source>
</evidence>
<dbReference type="GO" id="GO:0009279">
    <property type="term" value="C:cell outer membrane"/>
    <property type="evidence" value="ECO:0007669"/>
    <property type="project" value="UniProtKB-SubCell"/>
</dbReference>
<name>A0A8J7Q2E3_9BACT</name>
<dbReference type="InterPro" id="IPR012910">
    <property type="entry name" value="Plug_dom"/>
</dbReference>
<dbReference type="GO" id="GO:0015344">
    <property type="term" value="F:siderophore uptake transmembrane transporter activity"/>
    <property type="evidence" value="ECO:0007669"/>
    <property type="project" value="TreeGrafter"/>
</dbReference>
<dbReference type="AlphaFoldDB" id="A0A8J7Q2E3"/>
<accession>A0A8J7Q2E3</accession>
<dbReference type="InterPro" id="IPR039426">
    <property type="entry name" value="TonB-dep_rcpt-like"/>
</dbReference>
<evidence type="ECO:0000313" key="13">
    <source>
        <dbReference type="EMBL" id="MBO1319282.1"/>
    </source>
</evidence>
<feature type="domain" description="TonB-dependent receptor plug" evidence="12">
    <location>
        <begin position="70"/>
        <end position="169"/>
    </location>
</feature>
<keyword evidence="7 9" id="KW-0472">Membrane</keyword>
<evidence type="ECO:0000256" key="3">
    <source>
        <dbReference type="ARBA" id="ARBA00022452"/>
    </source>
</evidence>
<keyword evidence="6 10" id="KW-0798">TonB box</keyword>
<dbReference type="Proteomes" id="UP000664417">
    <property type="component" value="Unassembled WGS sequence"/>
</dbReference>
<evidence type="ECO:0000256" key="2">
    <source>
        <dbReference type="ARBA" id="ARBA00022448"/>
    </source>
</evidence>
<sequence>MLVKFFFLGMVVVLALPWGLCQKAQPTREKATDLSLEALLELRITEQAVRELGLDDQPKTGNHFHLSAFQLPVSIDIIEHDTARARGLKSVTEAAENLVGVLSGESPAEPSSFSIRGFTRDGIAILRDGIRAGPSTMTMRPQNTFNLDRVEIYKGPGSLHHGPGTAGGAINMVTRRARLDLPRRTELFGSWGRYESFDAGFGMGTPLGHRTALRVDANVTQSQGWVDRTDSDSLNLTTSLVWAVNHRLLVEVSLDLLDDDLPAYWGTPLIDAAAARAPLTGVVETRDGRVLDDRLRFTNYNIGDQLSQSEHLWTRLGVDWQVSDKIAIKQSAYHFSADRAWRNAESYLFDSDLETLARDRFFVFHDQSLSGYQLDAVLTDLFEGFEQEWVVGLDYTRHDFLRMRGFPDGDRVALDQPEPGQFGPEVAFSSPTDIRTLAGILDFTARLSSQWRIFAGFRAEHTDLDRKNLDPAGVLVAEESFARDFQPLSYRLGLTYQIDSGKLVYLSHGTGHDPVGSNIFQVNAAENFDLTDIVQTEIGFKWLDQEDRFQLTAAVFDSERKNSLLLASHNNAFDNIGDQRARGLELAGLVRMGENTRFGGNVAYTDADYGNFIDPDFGHDVGGNQPHNVPDWVAGAWLSRGGLLGLPLDVGFGVRHVGDRFADSANTVLLKQYTLTNAFLAYQTRQFRLALNVRNLGNIDYVPWGDIFYPNQLALAAPRNYELSVHVKF</sequence>
<keyword evidence="13" id="KW-0675">Receptor</keyword>
<evidence type="ECO:0000256" key="8">
    <source>
        <dbReference type="ARBA" id="ARBA00023237"/>
    </source>
</evidence>
<dbReference type="Pfam" id="PF00593">
    <property type="entry name" value="TonB_dep_Rec_b-barrel"/>
    <property type="match status" value="1"/>
</dbReference>
<evidence type="ECO:0000256" key="7">
    <source>
        <dbReference type="ARBA" id="ARBA00023136"/>
    </source>
</evidence>
<reference evidence="13" key="1">
    <citation type="submission" date="2021-03" db="EMBL/GenBank/DDBJ databases">
        <authorList>
            <person name="Wang G."/>
        </authorList>
    </citation>
    <scope>NUCLEOTIDE SEQUENCE</scope>
    <source>
        <strain evidence="13">KCTC 12899</strain>
    </source>
</reference>
<evidence type="ECO:0000259" key="12">
    <source>
        <dbReference type="Pfam" id="PF07715"/>
    </source>
</evidence>
<dbReference type="Pfam" id="PF07715">
    <property type="entry name" value="Plug"/>
    <property type="match status" value="1"/>
</dbReference>
<dbReference type="PANTHER" id="PTHR32552">
    <property type="entry name" value="FERRICHROME IRON RECEPTOR-RELATED"/>
    <property type="match status" value="1"/>
</dbReference>
<dbReference type="PANTHER" id="PTHR32552:SF84">
    <property type="entry name" value="TONB-DEPENDENT RECEPTOR-RELATED"/>
    <property type="match status" value="1"/>
</dbReference>
<dbReference type="InterPro" id="IPR036942">
    <property type="entry name" value="Beta-barrel_TonB_sf"/>
</dbReference>
<evidence type="ECO:0000256" key="9">
    <source>
        <dbReference type="PROSITE-ProRule" id="PRU01360"/>
    </source>
</evidence>
<keyword evidence="5" id="KW-0732">Signal</keyword>